<feature type="domain" description="Mga helix-turn-helix" evidence="3">
    <location>
        <begin position="88"/>
        <end position="173"/>
    </location>
</feature>
<dbReference type="Pfam" id="PF05043">
    <property type="entry name" value="Mga"/>
    <property type="match status" value="1"/>
</dbReference>
<name>A0ABV0F4T2_9ENTE</name>
<keyword evidence="1" id="KW-0805">Transcription regulation</keyword>
<dbReference type="InterPro" id="IPR050661">
    <property type="entry name" value="BglG_antiterminators"/>
</dbReference>
<dbReference type="PANTHER" id="PTHR30185:SF18">
    <property type="entry name" value="TRANSCRIPTIONAL REGULATOR MTLR"/>
    <property type="match status" value="1"/>
</dbReference>
<keyword evidence="5" id="KW-1185">Reference proteome</keyword>
<gene>
    <name evidence="4" type="ORF">BAU18_002693</name>
</gene>
<protein>
    <recommendedName>
        <fullName evidence="3">Mga helix-turn-helix domain-containing protein</fullName>
    </recommendedName>
</protein>
<proteinExistence type="predicted"/>
<sequence>MEGSESRRKWGESMRALLSNTTARRLRLIEALARLNTWVSIEQLVQLLNCTDKTLMKDVEIINEEWGTYLKLDFSKRRGLAIRAGQTNKIKNVYQQVLQESSEFQFLERIFFEPDKDAEYWINELFVSETSFYRMVRQISKELKNYGLTLERKPFCVTAPDERWVRLFYQSYFEEAYGGRPWPFKINQKEMFCYIMRSASDFGVMLDDRELILDAFLLMITIIRANQGFLLNETIYQQPEDIIDQVILQSRNDMVKLLATSEYILVDKWYREVSHGVFYEFYNWDNPQQEVRIQKAVNHFLDKLVKAADFSLAAEDREKISQRMMLWYLSYTIYPYDRTILLNPSESSARNIRRLYPVFSKLVEVNLKEIEKECNFPWAKVKEEEILCLILKDWAHLPRHLDSLRPPVSLLVVSDRGLKHSKMLRDIIKGQVKDKVKIDLFIHSTLFISPVELEYFHEYDIVVANNPVPDYHDDNLLMVDNFMSEADWDRLYHRILRIQNRNWDHYLQELDVNLFKMGGEVYPHRRKKPTIATFVMEEEGTDSLVE</sequence>
<evidence type="ECO:0000259" key="3">
    <source>
        <dbReference type="Pfam" id="PF05043"/>
    </source>
</evidence>
<dbReference type="InterPro" id="IPR007737">
    <property type="entry name" value="Mga_HTH"/>
</dbReference>
<dbReference type="EMBL" id="MAEI02000001">
    <property type="protein sequence ID" value="MEO1783074.1"/>
    <property type="molecule type" value="Genomic_DNA"/>
</dbReference>
<reference evidence="4" key="2">
    <citation type="submission" date="2024-02" db="EMBL/GenBank/DDBJ databases">
        <title>The Genome Sequence of Enterococcus diestrammenae JM9A.</title>
        <authorList>
            <person name="Earl A."/>
            <person name="Manson A."/>
            <person name="Gilmore M."/>
            <person name="Sanders J."/>
            <person name="Shea T."/>
            <person name="Howe W."/>
            <person name="Livny J."/>
            <person name="Cuomo C."/>
            <person name="Neafsey D."/>
            <person name="Birren B."/>
        </authorList>
    </citation>
    <scope>NUCLEOTIDE SEQUENCE</scope>
    <source>
        <strain evidence="4">JM9A</strain>
    </source>
</reference>
<accession>A0ABV0F4T2</accession>
<evidence type="ECO:0000256" key="2">
    <source>
        <dbReference type="ARBA" id="ARBA00023163"/>
    </source>
</evidence>
<keyword evidence="2" id="KW-0804">Transcription</keyword>
<dbReference type="PANTHER" id="PTHR30185">
    <property type="entry name" value="CRYPTIC BETA-GLUCOSIDE BGL OPERON ANTITERMINATOR"/>
    <property type="match status" value="1"/>
</dbReference>
<evidence type="ECO:0000313" key="4">
    <source>
        <dbReference type="EMBL" id="MEO1783074.1"/>
    </source>
</evidence>
<reference evidence="4" key="1">
    <citation type="submission" date="2016-06" db="EMBL/GenBank/DDBJ databases">
        <authorList>
            <person name="Van Tyne D."/>
        </authorList>
    </citation>
    <scope>NUCLEOTIDE SEQUENCE</scope>
    <source>
        <strain evidence="4">JM9A</strain>
    </source>
</reference>
<evidence type="ECO:0000313" key="5">
    <source>
        <dbReference type="Proteomes" id="UP001429357"/>
    </source>
</evidence>
<organism evidence="4 5">
    <name type="scientific">Enterococcus diestrammenae</name>
    <dbReference type="NCBI Taxonomy" id="1155073"/>
    <lineage>
        <taxon>Bacteria</taxon>
        <taxon>Bacillati</taxon>
        <taxon>Bacillota</taxon>
        <taxon>Bacilli</taxon>
        <taxon>Lactobacillales</taxon>
        <taxon>Enterococcaceae</taxon>
        <taxon>Enterococcus</taxon>
    </lineage>
</organism>
<comment type="caution">
    <text evidence="4">The sequence shown here is derived from an EMBL/GenBank/DDBJ whole genome shotgun (WGS) entry which is preliminary data.</text>
</comment>
<dbReference type="Proteomes" id="UP001429357">
    <property type="component" value="Unassembled WGS sequence"/>
</dbReference>
<evidence type="ECO:0000256" key="1">
    <source>
        <dbReference type="ARBA" id="ARBA00023015"/>
    </source>
</evidence>